<sequence>MTKRPFSAKGVRATVPLELVHTDVCGPINVQARGGYEYFITFTDDYSRYGYVYLIRHKSEALEKFKEYKAETEKQLDKNIKKLRSDGDGEFLSGDFEEYLVENGIISQLTASGTPQQNRVAERKNRTLLDMVDAQLSTPITEHEEQQQPVDQHRIIPEQPPLLEPRRSGRVTSYNEALIDRDVEFWKKAMNQEMESMYSNKVWELVGAPNGVKPIGCKWIYKRKKKEDGRVETFKILLSIAAVLDYEIWQMDVKTAFLNGHLEENIYMQQPYGFIQKGQEHMVCKLQRSIYGLKQASRSWNIRFDQAIKSFEFIQNIDESCVYKKIQEKYVVFLIRYVDDILLTGNDIGVLTTMKSWLAKQFDIKDLGEASYILGIKLLRDRKNKTLALSQAVYIDKILARFSMKNSKTGLLPFRHGITFSKDQSPKTSEEIERMRGVPYAEAVGSLMHAMLCTRPDICFAVGMVSRYQSNPGFEHWTAVNHIMKYLKRTKNYMLVYSGDELIPVGYTDSDFMSDKDFRKSTSGYVFTLGSGAISWRSVKQSCIADSTIEADYVAASEAAKEVVWLCKFLQDLEVVPAVTAPLKLFCDNSGVVAQSKEPRNHKKQKHIERKYHLIRDIVQRGDVKVTQITSQQNLADPFTKAKPGKPFNLHLESMSMREMPNMP</sequence>
<dbReference type="Proteomes" id="UP000829398">
    <property type="component" value="Chromosome 5"/>
</dbReference>
<accession>A0ACB8KAB1</accession>
<keyword evidence="2" id="KW-1185">Reference proteome</keyword>
<evidence type="ECO:0000313" key="1">
    <source>
        <dbReference type="EMBL" id="KAH9751321.1"/>
    </source>
</evidence>
<name>A0ACB8KAB1_CITSI</name>
<proteinExistence type="predicted"/>
<evidence type="ECO:0000313" key="2">
    <source>
        <dbReference type="Proteomes" id="UP000829398"/>
    </source>
</evidence>
<protein>
    <submittedName>
        <fullName evidence="1">Integrase catalytic domain-containing protein</fullName>
    </submittedName>
</protein>
<reference evidence="2" key="1">
    <citation type="journal article" date="2023" name="Hortic. Res.">
        <title>A chromosome-level phased genome enabling allele-level studies in sweet orange: a case study on citrus Huanglongbing tolerance.</title>
        <authorList>
            <person name="Wu B."/>
            <person name="Yu Q."/>
            <person name="Deng Z."/>
            <person name="Duan Y."/>
            <person name="Luo F."/>
            <person name="Gmitter F. Jr."/>
        </authorList>
    </citation>
    <scope>NUCLEOTIDE SEQUENCE [LARGE SCALE GENOMIC DNA]</scope>
    <source>
        <strain evidence="2">cv. Valencia</strain>
    </source>
</reference>
<gene>
    <name evidence="1" type="ORF">KPL71_014249</name>
</gene>
<organism evidence="1 2">
    <name type="scientific">Citrus sinensis</name>
    <name type="common">Sweet orange</name>
    <name type="synonym">Citrus aurantium var. sinensis</name>
    <dbReference type="NCBI Taxonomy" id="2711"/>
    <lineage>
        <taxon>Eukaryota</taxon>
        <taxon>Viridiplantae</taxon>
        <taxon>Streptophyta</taxon>
        <taxon>Embryophyta</taxon>
        <taxon>Tracheophyta</taxon>
        <taxon>Spermatophyta</taxon>
        <taxon>Magnoliopsida</taxon>
        <taxon>eudicotyledons</taxon>
        <taxon>Gunneridae</taxon>
        <taxon>Pentapetalae</taxon>
        <taxon>rosids</taxon>
        <taxon>malvids</taxon>
        <taxon>Sapindales</taxon>
        <taxon>Rutaceae</taxon>
        <taxon>Aurantioideae</taxon>
        <taxon>Citrus</taxon>
    </lineage>
</organism>
<dbReference type="EMBL" id="CM039174">
    <property type="protein sequence ID" value="KAH9751321.1"/>
    <property type="molecule type" value="Genomic_DNA"/>
</dbReference>
<comment type="caution">
    <text evidence="1">The sequence shown here is derived from an EMBL/GenBank/DDBJ whole genome shotgun (WGS) entry which is preliminary data.</text>
</comment>